<evidence type="ECO:0000259" key="7">
    <source>
        <dbReference type="Pfam" id="PF05916"/>
    </source>
</evidence>
<feature type="domain" description="GINS subunit" evidence="7">
    <location>
        <begin position="54"/>
        <end position="131"/>
    </location>
</feature>
<reference evidence="9" key="2">
    <citation type="submission" date="2022-01" db="EMBL/GenBank/DDBJ databases">
        <authorList>
            <person name="Hirooka S."/>
            <person name="Miyagishima S.Y."/>
        </authorList>
    </citation>
    <scope>NUCLEOTIDE SEQUENCE</scope>
    <source>
        <strain evidence="9">NBRC 102759</strain>
    </source>
</reference>
<protein>
    <recommendedName>
        <fullName evidence="3 6">DNA replication complex GINS protein SLD5</fullName>
    </recommendedName>
</protein>
<evidence type="ECO:0000259" key="8">
    <source>
        <dbReference type="Pfam" id="PF16922"/>
    </source>
</evidence>
<organism evidence="9 10">
    <name type="scientific">Galdieria partita</name>
    <dbReference type="NCBI Taxonomy" id="83374"/>
    <lineage>
        <taxon>Eukaryota</taxon>
        <taxon>Rhodophyta</taxon>
        <taxon>Bangiophyceae</taxon>
        <taxon>Galdieriales</taxon>
        <taxon>Galdieriaceae</taxon>
        <taxon>Galdieria</taxon>
    </lineage>
</organism>
<dbReference type="InterPro" id="IPR036224">
    <property type="entry name" value="GINS_bundle-like_dom_sf"/>
</dbReference>
<dbReference type="InterPro" id="IPR008591">
    <property type="entry name" value="GINS_Sld5"/>
</dbReference>
<name>A0A9C7Q6J4_9RHOD</name>
<accession>A0A9C7Q6J4</accession>
<keyword evidence="4 6" id="KW-0235">DNA replication</keyword>
<evidence type="ECO:0000313" key="10">
    <source>
        <dbReference type="Proteomes" id="UP001061958"/>
    </source>
</evidence>
<dbReference type="PANTHER" id="PTHR21206">
    <property type="entry name" value="SLD5 PROTEIN"/>
    <property type="match status" value="1"/>
</dbReference>
<proteinExistence type="inferred from homology"/>
<dbReference type="Proteomes" id="UP001061958">
    <property type="component" value="Unassembled WGS sequence"/>
</dbReference>
<dbReference type="InterPro" id="IPR031633">
    <property type="entry name" value="SLD5_C"/>
</dbReference>
<gene>
    <name evidence="9" type="ORF">GpartN1_g7418.t1</name>
</gene>
<dbReference type="GO" id="GO:0006261">
    <property type="term" value="P:DNA-templated DNA replication"/>
    <property type="evidence" value="ECO:0007669"/>
    <property type="project" value="InterPro"/>
</dbReference>
<evidence type="ECO:0000256" key="6">
    <source>
        <dbReference type="PIRNR" id="PIRNR007764"/>
    </source>
</evidence>
<comment type="subcellular location">
    <subcellularLocation>
        <location evidence="1 6">Nucleus</location>
    </subcellularLocation>
</comment>
<dbReference type="Pfam" id="PF05916">
    <property type="entry name" value="Sld5"/>
    <property type="match status" value="1"/>
</dbReference>
<evidence type="ECO:0000256" key="3">
    <source>
        <dbReference type="ARBA" id="ARBA00014804"/>
    </source>
</evidence>
<dbReference type="CDD" id="cd11711">
    <property type="entry name" value="GINS_A_Sld5"/>
    <property type="match status" value="1"/>
</dbReference>
<evidence type="ECO:0000256" key="1">
    <source>
        <dbReference type="ARBA" id="ARBA00004123"/>
    </source>
</evidence>
<dbReference type="PANTHER" id="PTHR21206:SF0">
    <property type="entry name" value="DNA REPLICATION COMPLEX GINS PROTEIN SLD5"/>
    <property type="match status" value="1"/>
</dbReference>
<dbReference type="EMBL" id="BQMJ01000072">
    <property type="protein sequence ID" value="GJQ15627.1"/>
    <property type="molecule type" value="Genomic_DNA"/>
</dbReference>
<dbReference type="SUPFAM" id="SSF158573">
    <property type="entry name" value="GINS helical bundle-like"/>
    <property type="match status" value="1"/>
</dbReference>
<evidence type="ECO:0000313" key="9">
    <source>
        <dbReference type="EMBL" id="GJQ15627.1"/>
    </source>
</evidence>
<dbReference type="CDD" id="cd21692">
    <property type="entry name" value="GINS_B_Sld5"/>
    <property type="match status" value="1"/>
</dbReference>
<feature type="domain" description="DNA replication complex GINS protein SLD5 C-terminal" evidence="8">
    <location>
        <begin position="158"/>
        <end position="210"/>
    </location>
</feature>
<comment type="caution">
    <text evidence="9">The sequence shown here is derived from an EMBL/GenBank/DDBJ whole genome shotgun (WGS) entry which is preliminary data.</text>
</comment>
<dbReference type="AlphaFoldDB" id="A0A9C7Q6J4"/>
<dbReference type="InterPro" id="IPR038749">
    <property type="entry name" value="Sld5_GINS_A"/>
</dbReference>
<sequence length="213" mass="25220">MEESYETKEDINDDVWRLRKWLVNEKCCNDILPYQEELVTGLADLCQFQQSLVEQMTESDDFALVLVKNLKELELERIRYLLKEYLRTRLRKIESWLFYLWRDKEKWSLLSSSETEYTKQLHQLITSHFERSFLSGLPEKLRTIDERDGDNPPGNLDDMDEFVFLYAAKEIGNVTTDPSSQVTSTIHIRKGEVVCLRYSVAKQYLLDESAFLL</sequence>
<dbReference type="GO" id="GO:0000727">
    <property type="term" value="P:double-strand break repair via break-induced replication"/>
    <property type="evidence" value="ECO:0007669"/>
    <property type="project" value="TreeGrafter"/>
</dbReference>
<keyword evidence="5 6" id="KW-0539">Nucleus</keyword>
<evidence type="ECO:0000256" key="4">
    <source>
        <dbReference type="ARBA" id="ARBA00022705"/>
    </source>
</evidence>
<keyword evidence="10" id="KW-1185">Reference proteome</keyword>
<dbReference type="GO" id="GO:0000811">
    <property type="term" value="C:GINS complex"/>
    <property type="evidence" value="ECO:0007669"/>
    <property type="project" value="UniProtKB-UniRule"/>
</dbReference>
<evidence type="ECO:0000256" key="2">
    <source>
        <dbReference type="ARBA" id="ARBA00008187"/>
    </source>
</evidence>
<evidence type="ECO:0000256" key="5">
    <source>
        <dbReference type="ARBA" id="ARBA00023242"/>
    </source>
</evidence>
<dbReference type="Gene3D" id="1.20.58.1030">
    <property type="match status" value="1"/>
</dbReference>
<comment type="function">
    <text evidence="6">The GINS complex plays an essential role in the initiation of DNA replication.</text>
</comment>
<dbReference type="Pfam" id="PF16922">
    <property type="entry name" value="SLD5_C"/>
    <property type="match status" value="1"/>
</dbReference>
<dbReference type="InterPro" id="IPR021151">
    <property type="entry name" value="GINS_A"/>
</dbReference>
<dbReference type="PIRSF" id="PIRSF007764">
    <property type="entry name" value="Sld5"/>
    <property type="match status" value="1"/>
</dbReference>
<dbReference type="OrthoDB" id="338231at2759"/>
<reference evidence="9" key="1">
    <citation type="journal article" date="2022" name="Proc. Natl. Acad. Sci. U.S.A.">
        <title>Life cycle and functional genomics of the unicellular red alga Galdieria for elucidating algal and plant evolution and industrial use.</title>
        <authorList>
            <person name="Hirooka S."/>
            <person name="Itabashi T."/>
            <person name="Ichinose T.M."/>
            <person name="Onuma R."/>
            <person name="Fujiwara T."/>
            <person name="Yamashita S."/>
            <person name="Jong L.W."/>
            <person name="Tomita R."/>
            <person name="Iwane A.H."/>
            <person name="Miyagishima S.Y."/>
        </authorList>
    </citation>
    <scope>NUCLEOTIDE SEQUENCE</scope>
    <source>
        <strain evidence="9">NBRC 102759</strain>
    </source>
</reference>
<comment type="similarity">
    <text evidence="2 6">Belongs to the GINS4/SLD5 family.</text>
</comment>